<dbReference type="AlphaFoldDB" id="A0A8T0KTB6"/>
<evidence type="ECO:0000256" key="1">
    <source>
        <dbReference type="SAM" id="MobiDB-lite"/>
    </source>
</evidence>
<dbReference type="PANTHER" id="PTHR31061">
    <property type="entry name" value="LD22376P"/>
    <property type="match status" value="1"/>
</dbReference>
<keyword evidence="2" id="KW-0472">Membrane</keyword>
<accession>A0A8T0KTB6</accession>
<evidence type="ECO:0000256" key="2">
    <source>
        <dbReference type="SAM" id="Phobius"/>
    </source>
</evidence>
<feature type="transmembrane region" description="Helical" evidence="2">
    <location>
        <begin position="204"/>
        <end position="223"/>
    </location>
</feature>
<keyword evidence="2" id="KW-0812">Transmembrane</keyword>
<protein>
    <submittedName>
        <fullName evidence="3">Uncharacterized protein</fullName>
    </submittedName>
</protein>
<dbReference type="Proteomes" id="UP000743370">
    <property type="component" value="Unassembled WGS sequence"/>
</dbReference>
<keyword evidence="2" id="KW-1133">Transmembrane helix</keyword>
<name>A0A8T0KTB6_PHAAN</name>
<evidence type="ECO:0000313" key="3">
    <source>
        <dbReference type="EMBL" id="KAG2402966.1"/>
    </source>
</evidence>
<proteinExistence type="predicted"/>
<comment type="caution">
    <text evidence="3">The sequence shown here is derived from an EMBL/GenBank/DDBJ whole genome shotgun (WGS) entry which is preliminary data.</text>
</comment>
<dbReference type="EMBL" id="JABFOF010000003">
    <property type="protein sequence ID" value="KAG2402966.1"/>
    <property type="molecule type" value="Genomic_DNA"/>
</dbReference>
<gene>
    <name evidence="3" type="ORF">HKW66_Vig0247640</name>
</gene>
<feature type="transmembrane region" description="Helical" evidence="2">
    <location>
        <begin position="229"/>
        <end position="248"/>
    </location>
</feature>
<evidence type="ECO:0000313" key="4">
    <source>
        <dbReference type="Proteomes" id="UP000743370"/>
    </source>
</evidence>
<feature type="region of interest" description="Disordered" evidence="1">
    <location>
        <begin position="63"/>
        <end position="86"/>
    </location>
</feature>
<organism evidence="3 4">
    <name type="scientific">Phaseolus angularis</name>
    <name type="common">Azuki bean</name>
    <name type="synonym">Vigna angularis</name>
    <dbReference type="NCBI Taxonomy" id="3914"/>
    <lineage>
        <taxon>Eukaryota</taxon>
        <taxon>Viridiplantae</taxon>
        <taxon>Streptophyta</taxon>
        <taxon>Embryophyta</taxon>
        <taxon>Tracheophyta</taxon>
        <taxon>Spermatophyta</taxon>
        <taxon>Magnoliopsida</taxon>
        <taxon>eudicotyledons</taxon>
        <taxon>Gunneridae</taxon>
        <taxon>Pentapetalae</taxon>
        <taxon>rosids</taxon>
        <taxon>fabids</taxon>
        <taxon>Fabales</taxon>
        <taxon>Fabaceae</taxon>
        <taxon>Papilionoideae</taxon>
        <taxon>50 kb inversion clade</taxon>
        <taxon>NPAAA clade</taxon>
        <taxon>indigoferoid/millettioid clade</taxon>
        <taxon>Phaseoleae</taxon>
        <taxon>Vigna</taxon>
    </lineage>
</organism>
<reference evidence="3 4" key="1">
    <citation type="submission" date="2020-05" db="EMBL/GenBank/DDBJ databases">
        <title>Vigna angularis (adzuki bean) Var. LongXiaoDou No. 4 denovo assembly.</title>
        <authorList>
            <person name="Xiang H."/>
        </authorList>
    </citation>
    <scope>NUCLEOTIDE SEQUENCE [LARGE SCALE GENOMIC DNA]</scope>
    <source>
        <tissue evidence="3">Leaf</tissue>
    </source>
</reference>
<sequence length="309" mass="34500">MEGRAVTVAEQMEAVEVALAETKAETVYLWHETGTLRQNCEMMRQDIQTILTILKDRKIDNRGVRRDGSESSVNDNAGGSGDDGGQNGAGLRMLPRCFQSFGLIVPLVYRSVNSFPSFYRSVWSSPLSTIRSTRSQPSTVDIEHNRKPTVLLQWMGMNALVVYSLAACDIFPAAIQGFYWHSPENNLVDASEALMQAIFHSEKWGTMAIVISLIGLFLCFALPLHRSIFSPFFVSPYLPIFVGGFFSLSSPPKHIRPLPHCPNVHQGVKVCPFFKVSALRNVKVGSPNEELLGFRQKYVSDWILDNDNV</sequence>
<dbReference type="PANTHER" id="PTHR31061:SF23">
    <property type="entry name" value="OS05G0155700 PROTEIN"/>
    <property type="match status" value="1"/>
</dbReference>